<dbReference type="InterPro" id="IPR043131">
    <property type="entry name" value="BCAT-like_N"/>
</dbReference>
<accession>A0A6L3ZID6</accession>
<dbReference type="EMBL" id="WBVQ01000001">
    <property type="protein sequence ID" value="KAB2817644.1"/>
    <property type="molecule type" value="Genomic_DNA"/>
</dbReference>
<evidence type="ECO:0000256" key="8">
    <source>
        <dbReference type="ARBA" id="ARBA00049229"/>
    </source>
</evidence>
<dbReference type="PANTHER" id="PTHR42743:SF11">
    <property type="entry name" value="AMINODEOXYCHORISMATE LYASE"/>
    <property type="match status" value="1"/>
</dbReference>
<evidence type="ECO:0000256" key="7">
    <source>
        <dbReference type="ARBA" id="ARBA00048798"/>
    </source>
</evidence>
<gene>
    <name evidence="9" type="ORF">F8C82_04370</name>
</gene>
<keyword evidence="9" id="KW-0808">Transferase</keyword>
<protein>
    <recommendedName>
        <fullName evidence="5">branched-chain-amino-acid transaminase</fullName>
        <ecNumber evidence="5">2.6.1.42</ecNumber>
    </recommendedName>
</protein>
<comment type="similarity">
    <text evidence="4">Belongs to the class-IV pyridoxal-phosphate-dependent aminotransferase family.</text>
</comment>
<dbReference type="SUPFAM" id="SSF56752">
    <property type="entry name" value="D-aminoacid aminotransferase-like PLP-dependent enzymes"/>
    <property type="match status" value="1"/>
</dbReference>
<proteinExistence type="inferred from homology"/>
<dbReference type="Proteomes" id="UP000484164">
    <property type="component" value="Unassembled WGS sequence"/>
</dbReference>
<comment type="catalytic activity">
    <reaction evidence="8">
        <text>L-leucine + 2-oxoglutarate = 4-methyl-2-oxopentanoate + L-glutamate</text>
        <dbReference type="Rhea" id="RHEA:18321"/>
        <dbReference type="ChEBI" id="CHEBI:16810"/>
        <dbReference type="ChEBI" id="CHEBI:17865"/>
        <dbReference type="ChEBI" id="CHEBI:29985"/>
        <dbReference type="ChEBI" id="CHEBI:57427"/>
        <dbReference type="EC" id="2.6.1.42"/>
    </reaction>
</comment>
<comment type="catalytic activity">
    <reaction evidence="6">
        <text>L-valine + 2-oxoglutarate = 3-methyl-2-oxobutanoate + L-glutamate</text>
        <dbReference type="Rhea" id="RHEA:24813"/>
        <dbReference type="ChEBI" id="CHEBI:11851"/>
        <dbReference type="ChEBI" id="CHEBI:16810"/>
        <dbReference type="ChEBI" id="CHEBI:29985"/>
        <dbReference type="ChEBI" id="CHEBI:57762"/>
        <dbReference type="EC" id="2.6.1.42"/>
    </reaction>
</comment>
<organism evidence="9 10">
    <name type="scientific">Phaeocystidibacter marisrubri</name>
    <dbReference type="NCBI Taxonomy" id="1577780"/>
    <lineage>
        <taxon>Bacteria</taxon>
        <taxon>Pseudomonadati</taxon>
        <taxon>Bacteroidota</taxon>
        <taxon>Flavobacteriia</taxon>
        <taxon>Flavobacteriales</taxon>
        <taxon>Phaeocystidibacteraceae</taxon>
        <taxon>Phaeocystidibacter</taxon>
    </lineage>
</organism>
<dbReference type="InterPro" id="IPR036038">
    <property type="entry name" value="Aminotransferase-like"/>
</dbReference>
<evidence type="ECO:0000256" key="2">
    <source>
        <dbReference type="ARBA" id="ARBA00004931"/>
    </source>
</evidence>
<comment type="caution">
    <text evidence="9">The sequence shown here is derived from an EMBL/GenBank/DDBJ whole genome shotgun (WGS) entry which is preliminary data.</text>
</comment>
<dbReference type="GO" id="GO:0046394">
    <property type="term" value="P:carboxylic acid biosynthetic process"/>
    <property type="evidence" value="ECO:0007669"/>
    <property type="project" value="UniProtKB-ARBA"/>
</dbReference>
<keyword evidence="10" id="KW-1185">Reference proteome</keyword>
<dbReference type="PANTHER" id="PTHR42743">
    <property type="entry name" value="AMINO-ACID AMINOTRANSFERASE"/>
    <property type="match status" value="1"/>
</dbReference>
<evidence type="ECO:0000256" key="5">
    <source>
        <dbReference type="ARBA" id="ARBA00013053"/>
    </source>
</evidence>
<evidence type="ECO:0000313" key="9">
    <source>
        <dbReference type="EMBL" id="KAB2817644.1"/>
    </source>
</evidence>
<reference evidence="9 10" key="1">
    <citation type="submission" date="2019-10" db="EMBL/GenBank/DDBJ databases">
        <title>Genome sequence of Phaeocystidibacter marisrubri JCM30614 (type strain).</title>
        <authorList>
            <person name="Bowman J.P."/>
        </authorList>
    </citation>
    <scope>NUCLEOTIDE SEQUENCE [LARGE SCALE GENOMIC DNA]</scope>
    <source>
        <strain evidence="9 10">JCM 30614</strain>
    </source>
</reference>
<keyword evidence="9" id="KW-0032">Aminotransferase</keyword>
<comment type="catalytic activity">
    <reaction evidence="7">
        <text>L-isoleucine + 2-oxoglutarate = (S)-3-methyl-2-oxopentanoate + L-glutamate</text>
        <dbReference type="Rhea" id="RHEA:24801"/>
        <dbReference type="ChEBI" id="CHEBI:16810"/>
        <dbReference type="ChEBI" id="CHEBI:29985"/>
        <dbReference type="ChEBI" id="CHEBI:35146"/>
        <dbReference type="ChEBI" id="CHEBI:58045"/>
        <dbReference type="EC" id="2.6.1.42"/>
    </reaction>
</comment>
<dbReference type="Pfam" id="PF01063">
    <property type="entry name" value="Aminotran_4"/>
    <property type="match status" value="1"/>
</dbReference>
<evidence type="ECO:0000256" key="3">
    <source>
        <dbReference type="ARBA" id="ARBA00005072"/>
    </source>
</evidence>
<name>A0A6L3ZID6_9FLAO</name>
<dbReference type="EC" id="2.6.1.42" evidence="5"/>
<evidence type="ECO:0000256" key="4">
    <source>
        <dbReference type="ARBA" id="ARBA00009320"/>
    </source>
</evidence>
<dbReference type="GO" id="GO:0004084">
    <property type="term" value="F:branched-chain-amino-acid transaminase activity"/>
    <property type="evidence" value="ECO:0007669"/>
    <property type="project" value="UniProtKB-EC"/>
</dbReference>
<dbReference type="OrthoDB" id="9805628at2"/>
<dbReference type="CDD" id="cd00449">
    <property type="entry name" value="PLPDE_IV"/>
    <property type="match status" value="1"/>
</dbReference>
<comment type="pathway">
    <text evidence="3">Amino-acid biosynthesis; L-leucine biosynthesis; L-leucine from 3-methyl-2-oxobutanoate: step 4/4.</text>
</comment>
<comment type="pathway">
    <text evidence="1">Amino-acid biosynthesis; L-isoleucine biosynthesis; L-isoleucine from 2-oxobutanoate: step 4/4.</text>
</comment>
<dbReference type="Gene3D" id="3.20.10.10">
    <property type="entry name" value="D-amino Acid Aminotransferase, subunit A, domain 2"/>
    <property type="match status" value="1"/>
</dbReference>
<dbReference type="InterPro" id="IPR001544">
    <property type="entry name" value="Aminotrans_IV"/>
</dbReference>
<evidence type="ECO:0000256" key="1">
    <source>
        <dbReference type="ARBA" id="ARBA00004824"/>
    </source>
</evidence>
<dbReference type="Gene3D" id="3.30.470.10">
    <property type="match status" value="1"/>
</dbReference>
<evidence type="ECO:0000313" key="10">
    <source>
        <dbReference type="Proteomes" id="UP000484164"/>
    </source>
</evidence>
<dbReference type="AlphaFoldDB" id="A0A6L3ZID6"/>
<dbReference type="InterPro" id="IPR043132">
    <property type="entry name" value="BCAT-like_C"/>
</dbReference>
<evidence type="ECO:0000256" key="6">
    <source>
        <dbReference type="ARBA" id="ARBA00048212"/>
    </source>
</evidence>
<dbReference type="InterPro" id="IPR050571">
    <property type="entry name" value="Class-IV_PLP-Dep_Aminotrnsfr"/>
</dbReference>
<comment type="pathway">
    <text evidence="2">Amino-acid biosynthesis; L-valine biosynthesis; L-valine from pyruvate: step 4/4.</text>
</comment>
<sequence length="287" mass="33049">MYLCRMINHNGEILDIDAVHFRADFRPIQYGDALFETVKFNGESFLLWEDHYFRLMASMRILRMEIPLDWSPEFLEEQMLETIRANHMERGAVRVRLTVYRDAPGKYTPKEKIYQGFIIQVEAWPHVEYVLNTEGLSVDVYKDHEVHESMLSNLKTTNSLLYTLAGIYADENDLDTALLINKDKHIVEAVSSNVYMITGDTLTTPPLSSGALKGVMRKHILRSASAWGLKVEEKGFSPFDLQRADEVWLSNAMHGIQWVGQYRKKKYSNQKALEIVTALNESVKQGV</sequence>